<dbReference type="EMBL" id="DSRU01000193">
    <property type="protein sequence ID" value="HFM98681.1"/>
    <property type="molecule type" value="Genomic_DNA"/>
</dbReference>
<reference evidence="3" key="1">
    <citation type="journal article" date="2020" name="mSystems">
        <title>Genome- and Community-Level Interaction Insights into Carbon Utilization and Element Cycling Functions of Hydrothermarchaeota in Hydrothermal Sediment.</title>
        <authorList>
            <person name="Zhou Z."/>
            <person name="Liu Y."/>
            <person name="Xu W."/>
            <person name="Pan J."/>
            <person name="Luo Z.H."/>
            <person name="Li M."/>
        </authorList>
    </citation>
    <scope>NUCLEOTIDE SEQUENCE [LARGE SCALE GENOMIC DNA]</scope>
    <source>
        <strain evidence="3">SpSt-418</strain>
    </source>
</reference>
<dbReference type="AlphaFoldDB" id="A0A7C3PQC1"/>
<feature type="chain" id="PRO_5027899536" description="Lipoprotein" evidence="2">
    <location>
        <begin position="20"/>
        <end position="176"/>
    </location>
</feature>
<feature type="compositionally biased region" description="Basic and acidic residues" evidence="1">
    <location>
        <begin position="107"/>
        <end position="119"/>
    </location>
</feature>
<keyword evidence="2" id="KW-0732">Signal</keyword>
<evidence type="ECO:0000256" key="1">
    <source>
        <dbReference type="SAM" id="MobiDB-lite"/>
    </source>
</evidence>
<accession>A0A7C3PQC1</accession>
<organism evidence="3">
    <name type="scientific">Oscillatoriales cyanobacterium SpSt-418</name>
    <dbReference type="NCBI Taxonomy" id="2282169"/>
    <lineage>
        <taxon>Bacteria</taxon>
        <taxon>Bacillati</taxon>
        <taxon>Cyanobacteriota</taxon>
        <taxon>Cyanophyceae</taxon>
        <taxon>Oscillatoriophycideae</taxon>
        <taxon>Oscillatoriales</taxon>
    </lineage>
</organism>
<sequence length="176" mass="19276">MKILSLTSFFSNCRQIAIASGLGLVMLSSCTPSGDPIAKTSCTRAIAEATYTWRVNYWTSRTGGPNAQRWEEFDSTSLTTFNAEKPEGAVTGPDDNEVWYPALPKRPTPDEMDERREPGESQDPPEMLTTVNYSLDCADGKLKADKNIYRQVAKGVKATGSANVNYTLGRAINLAQ</sequence>
<dbReference type="PROSITE" id="PS51257">
    <property type="entry name" value="PROKAR_LIPOPROTEIN"/>
    <property type="match status" value="1"/>
</dbReference>
<evidence type="ECO:0000313" key="3">
    <source>
        <dbReference type="EMBL" id="HFM98681.1"/>
    </source>
</evidence>
<evidence type="ECO:0008006" key="4">
    <source>
        <dbReference type="Google" id="ProtNLM"/>
    </source>
</evidence>
<proteinExistence type="predicted"/>
<name>A0A7C3PQC1_9CYAN</name>
<protein>
    <recommendedName>
        <fullName evidence="4">Lipoprotein</fullName>
    </recommendedName>
</protein>
<feature type="region of interest" description="Disordered" evidence="1">
    <location>
        <begin position="82"/>
        <end position="127"/>
    </location>
</feature>
<evidence type="ECO:0000256" key="2">
    <source>
        <dbReference type="SAM" id="SignalP"/>
    </source>
</evidence>
<feature type="signal peptide" evidence="2">
    <location>
        <begin position="1"/>
        <end position="19"/>
    </location>
</feature>
<gene>
    <name evidence="3" type="ORF">ENR64_13185</name>
</gene>
<comment type="caution">
    <text evidence="3">The sequence shown here is derived from an EMBL/GenBank/DDBJ whole genome shotgun (WGS) entry which is preliminary data.</text>
</comment>